<evidence type="ECO:0000313" key="2">
    <source>
        <dbReference type="EMBL" id="PAV86046.1"/>
    </source>
</evidence>
<reference evidence="2 3" key="1">
    <citation type="journal article" date="2017" name="Curr. Biol.">
        <title>Genome architecture and evolution of a unichromosomal asexual nematode.</title>
        <authorList>
            <person name="Fradin H."/>
            <person name="Zegar C."/>
            <person name="Gutwein M."/>
            <person name="Lucas J."/>
            <person name="Kovtun M."/>
            <person name="Corcoran D."/>
            <person name="Baugh L.R."/>
            <person name="Kiontke K."/>
            <person name="Gunsalus K."/>
            <person name="Fitch D.H."/>
            <person name="Piano F."/>
        </authorList>
    </citation>
    <scope>NUCLEOTIDE SEQUENCE [LARGE SCALE GENOMIC DNA]</scope>
    <source>
        <strain evidence="2">PF1309</strain>
    </source>
</reference>
<dbReference type="GO" id="GO:0030017">
    <property type="term" value="C:sarcomere"/>
    <property type="evidence" value="ECO:0007669"/>
    <property type="project" value="TreeGrafter"/>
</dbReference>
<dbReference type="Gene3D" id="1.10.10.1540">
    <property type="entry name" value="Costar domain"/>
    <property type="match status" value="1"/>
</dbReference>
<sequence length="173" mass="20410">MTTTYSYYYKPRPFLGSEIITKFRDLEQKEIVEKQDDVYAKNYVPKKYSKMSSEYGTPKPGTLTEKRAKKAAKHIQREMLYLCDVIQEYGRRSEDDNLIHITFGRLFNIYQFISDKVVGILLRARKHKMLDFEGEMLFQRRDDNVIITLFLEGEQIKAAINELTKSGEEDKDD</sequence>
<dbReference type="Proteomes" id="UP000218231">
    <property type="component" value="Unassembled WGS sequence"/>
</dbReference>
<dbReference type="AlphaFoldDB" id="A0A2A2LIE2"/>
<accession>A0A2A2LIE2</accession>
<dbReference type="GO" id="GO:0003779">
    <property type="term" value="F:actin binding"/>
    <property type="evidence" value="ECO:0007669"/>
    <property type="project" value="InterPro"/>
</dbReference>
<dbReference type="FunFam" id="1.10.10.1540:FF:000003">
    <property type="entry name" value="Uncharacterized protein, isoform B"/>
    <property type="match status" value="1"/>
</dbReference>
<keyword evidence="3" id="KW-1185">Reference proteome</keyword>
<dbReference type="EMBL" id="LIAE01006705">
    <property type="protein sequence ID" value="PAV86046.1"/>
    <property type="molecule type" value="Genomic_DNA"/>
</dbReference>
<evidence type="ECO:0000259" key="1">
    <source>
        <dbReference type="SMART" id="SM01283"/>
    </source>
</evidence>
<dbReference type="GO" id="GO:0035025">
    <property type="term" value="P:positive regulation of Rho protein signal transduction"/>
    <property type="evidence" value="ECO:0007669"/>
    <property type="project" value="InterPro"/>
</dbReference>
<name>A0A2A2LIE2_9BILA</name>
<dbReference type="GO" id="GO:0045944">
    <property type="term" value="P:positive regulation of transcription by RNA polymerase II"/>
    <property type="evidence" value="ECO:0007669"/>
    <property type="project" value="TreeGrafter"/>
</dbReference>
<dbReference type="PANTHER" id="PTHR22739:SF18">
    <property type="entry name" value="COSTARS DOMAIN-CONTAINING PROTEIN"/>
    <property type="match status" value="1"/>
</dbReference>
<dbReference type="OrthoDB" id="9871914at2759"/>
<dbReference type="InterPro" id="IPR027817">
    <property type="entry name" value="Costars_dom"/>
</dbReference>
<dbReference type="Pfam" id="PF14705">
    <property type="entry name" value="Costars"/>
    <property type="match status" value="1"/>
</dbReference>
<protein>
    <recommendedName>
        <fullName evidence="1">Costars domain-containing protein</fullName>
    </recommendedName>
</protein>
<dbReference type="SMART" id="SM01283">
    <property type="entry name" value="Costars"/>
    <property type="match status" value="1"/>
</dbReference>
<comment type="caution">
    <text evidence="2">The sequence shown here is derived from an EMBL/GenBank/DDBJ whole genome shotgun (WGS) entry which is preliminary data.</text>
</comment>
<evidence type="ECO:0000313" key="3">
    <source>
        <dbReference type="Proteomes" id="UP000218231"/>
    </source>
</evidence>
<organism evidence="2 3">
    <name type="scientific">Diploscapter pachys</name>
    <dbReference type="NCBI Taxonomy" id="2018661"/>
    <lineage>
        <taxon>Eukaryota</taxon>
        <taxon>Metazoa</taxon>
        <taxon>Ecdysozoa</taxon>
        <taxon>Nematoda</taxon>
        <taxon>Chromadorea</taxon>
        <taxon>Rhabditida</taxon>
        <taxon>Rhabditina</taxon>
        <taxon>Rhabditomorpha</taxon>
        <taxon>Rhabditoidea</taxon>
        <taxon>Rhabditidae</taxon>
        <taxon>Diploscapter</taxon>
    </lineage>
</organism>
<dbReference type="InterPro" id="IPR038095">
    <property type="entry name" value="Costars_sf"/>
</dbReference>
<proteinExistence type="predicted"/>
<dbReference type="InterPro" id="IPR026111">
    <property type="entry name" value="Abra"/>
</dbReference>
<gene>
    <name evidence="2" type="ORF">WR25_07309</name>
</gene>
<feature type="domain" description="Costars" evidence="1">
    <location>
        <begin position="73"/>
        <end position="150"/>
    </location>
</feature>
<dbReference type="PANTHER" id="PTHR22739">
    <property type="entry name" value="STRIATED MUSCLE ACTIVATOR OF RHO-DEPENDENT SIGNALING-RELATED"/>
    <property type="match status" value="1"/>
</dbReference>